<dbReference type="AlphaFoldDB" id="A0A1I0AE65"/>
<keyword evidence="5" id="KW-0653">Protein transport</keyword>
<dbReference type="PIRSF" id="PIRSF002741">
    <property type="entry name" value="MppA"/>
    <property type="match status" value="1"/>
</dbReference>
<dbReference type="InterPro" id="IPR039424">
    <property type="entry name" value="SBP_5"/>
</dbReference>
<protein>
    <submittedName>
        <fullName evidence="11">Oligopeptide transport system substrate-binding protein</fullName>
    </submittedName>
</protein>
<name>A0A1I0AE65_9BACI</name>
<evidence type="ECO:0000256" key="6">
    <source>
        <dbReference type="ARBA" id="ARBA00023139"/>
    </source>
</evidence>
<evidence type="ECO:0000256" key="7">
    <source>
        <dbReference type="ARBA" id="ARBA00023288"/>
    </source>
</evidence>
<comment type="similarity">
    <text evidence="2">Belongs to the bacterial solute-binding protein 5 family.</text>
</comment>
<dbReference type="PANTHER" id="PTHR30290:SF10">
    <property type="entry name" value="PERIPLASMIC OLIGOPEPTIDE-BINDING PROTEIN-RELATED"/>
    <property type="match status" value="1"/>
</dbReference>
<dbReference type="PANTHER" id="PTHR30290">
    <property type="entry name" value="PERIPLASMIC BINDING COMPONENT OF ABC TRANSPORTER"/>
    <property type="match status" value="1"/>
</dbReference>
<dbReference type="GO" id="GO:0030288">
    <property type="term" value="C:outer membrane-bounded periplasmic space"/>
    <property type="evidence" value="ECO:0007669"/>
    <property type="project" value="UniProtKB-ARBA"/>
</dbReference>
<gene>
    <name evidence="11" type="ORF">SAMN05216389_103209</name>
</gene>
<keyword evidence="4 9" id="KW-0732">Signal</keyword>
<keyword evidence="5" id="KW-0571">Peptide transport</keyword>
<evidence type="ECO:0000256" key="8">
    <source>
        <dbReference type="SAM" id="MobiDB-lite"/>
    </source>
</evidence>
<dbReference type="Gene3D" id="3.10.105.10">
    <property type="entry name" value="Dipeptide-binding Protein, Domain 3"/>
    <property type="match status" value="1"/>
</dbReference>
<dbReference type="FunFam" id="3.90.76.10:FF:000001">
    <property type="entry name" value="Oligopeptide ABC transporter substrate-binding protein"/>
    <property type="match status" value="1"/>
</dbReference>
<dbReference type="Gene3D" id="3.90.76.10">
    <property type="entry name" value="Dipeptide-binding Protein, Domain 1"/>
    <property type="match status" value="1"/>
</dbReference>
<organism evidence="11 12">
    <name type="scientific">Oceanobacillus limi</name>
    <dbReference type="NCBI Taxonomy" id="930131"/>
    <lineage>
        <taxon>Bacteria</taxon>
        <taxon>Bacillati</taxon>
        <taxon>Bacillota</taxon>
        <taxon>Bacilli</taxon>
        <taxon>Bacillales</taxon>
        <taxon>Bacillaceae</taxon>
        <taxon>Oceanobacillus</taxon>
    </lineage>
</organism>
<evidence type="ECO:0000313" key="12">
    <source>
        <dbReference type="Proteomes" id="UP000198618"/>
    </source>
</evidence>
<keyword evidence="7" id="KW-0449">Lipoprotein</keyword>
<dbReference type="Gene3D" id="3.40.190.10">
    <property type="entry name" value="Periplasmic binding protein-like II"/>
    <property type="match status" value="1"/>
</dbReference>
<dbReference type="Pfam" id="PF00496">
    <property type="entry name" value="SBP_bac_5"/>
    <property type="match status" value="1"/>
</dbReference>
<keyword evidence="12" id="KW-1185">Reference proteome</keyword>
<feature type="chain" id="PRO_5039507781" evidence="9">
    <location>
        <begin position="18"/>
        <end position="559"/>
    </location>
</feature>
<feature type="compositionally biased region" description="Acidic residues" evidence="8">
    <location>
        <begin position="27"/>
        <end position="38"/>
    </location>
</feature>
<proteinExistence type="inferred from homology"/>
<dbReference type="EMBL" id="FOHE01000003">
    <property type="protein sequence ID" value="SES92554.1"/>
    <property type="molecule type" value="Genomic_DNA"/>
</dbReference>
<dbReference type="GO" id="GO:0043190">
    <property type="term" value="C:ATP-binding cassette (ABC) transporter complex"/>
    <property type="evidence" value="ECO:0007669"/>
    <property type="project" value="InterPro"/>
</dbReference>
<dbReference type="CDD" id="cd08504">
    <property type="entry name" value="PBP2_OppA"/>
    <property type="match status" value="1"/>
</dbReference>
<dbReference type="SUPFAM" id="SSF53850">
    <property type="entry name" value="Periplasmic binding protein-like II"/>
    <property type="match status" value="1"/>
</dbReference>
<evidence type="ECO:0000256" key="3">
    <source>
        <dbReference type="ARBA" id="ARBA00022448"/>
    </source>
</evidence>
<dbReference type="InterPro" id="IPR000914">
    <property type="entry name" value="SBP_5_dom"/>
</dbReference>
<dbReference type="Proteomes" id="UP000198618">
    <property type="component" value="Unassembled WGS sequence"/>
</dbReference>
<reference evidence="11 12" key="1">
    <citation type="submission" date="2016-10" db="EMBL/GenBank/DDBJ databases">
        <authorList>
            <person name="de Groot N.N."/>
        </authorList>
    </citation>
    <scope>NUCLEOTIDE SEQUENCE [LARGE SCALE GENOMIC DNA]</scope>
    <source>
        <strain evidence="11 12">IBRC-M 10780</strain>
    </source>
</reference>
<dbReference type="InterPro" id="IPR030678">
    <property type="entry name" value="Peptide/Ni-bd"/>
</dbReference>
<dbReference type="GO" id="GO:0015833">
    <property type="term" value="P:peptide transport"/>
    <property type="evidence" value="ECO:0007669"/>
    <property type="project" value="UniProtKB-KW"/>
</dbReference>
<dbReference type="STRING" id="930131.SAMN05216389_103209"/>
<feature type="region of interest" description="Disordered" evidence="8">
    <location>
        <begin position="27"/>
        <end position="55"/>
    </location>
</feature>
<feature type="signal peptide" evidence="9">
    <location>
        <begin position="1"/>
        <end position="17"/>
    </location>
</feature>
<sequence length="559" mass="62944">MKKFIFFLFVAAFMIFAAGCGFDNGSEDATSDNEDTTSENDTNNENSESEGDTSGEKVINLTQTADIPTLDSAHAHDGIAFTVLNNVNEGLYRGNENHNPELAMAEDHQISEDGTVHTFTLRDAQWSNGDPVTAHDFEYSWKRIFEVVGHYNVMFETAGIENASAIIDGEKSPDELGVVAEDDKTLVVTLEGPNALFTQLLTFPVFLPQNQAFVEEMGDGYGVEAENILFNGPFVLDSWQHDQGWTYKKNPNYWDADAVNVDEINVNVVKETSTGVNLWETEAVDRILLSSAYVDEFQSDESFNTEVRPSIVFMRFNHNLEQFQNANIRQAIDMAIDKKGLTDTILNNGSVPLYSLVPYEFSYSPDEEKDFRELNGEFNQGSVEEAQELWEEGLSEIGSDGFEVALTVADDENHVKSAEYLKNQLETNLPGLTLEIKTVPFEARLEQEKAVEYDMVVSTWGPDYSDPMTYIDMWVTDGPANRMDYSDETFDQLVADAKVETDAATRYQLMLDAEKQLLDEMHIAPLYQRADSLLTRTNIKGLVRHPAAPEYEYKWIDVE</sequence>
<comment type="subcellular location">
    <subcellularLocation>
        <location evidence="1">Cell membrane</location>
        <topology evidence="1">Lipid-anchor</topology>
    </subcellularLocation>
</comment>
<keyword evidence="3" id="KW-0813">Transport</keyword>
<dbReference type="FunFam" id="3.10.105.10:FF:000001">
    <property type="entry name" value="Oligopeptide ABC transporter, oligopeptide-binding protein"/>
    <property type="match status" value="1"/>
</dbReference>
<evidence type="ECO:0000259" key="10">
    <source>
        <dbReference type="Pfam" id="PF00496"/>
    </source>
</evidence>
<evidence type="ECO:0000313" key="11">
    <source>
        <dbReference type="EMBL" id="SES92554.1"/>
    </source>
</evidence>
<feature type="domain" description="Solute-binding protein family 5" evidence="10">
    <location>
        <begin position="100"/>
        <end position="480"/>
    </location>
</feature>
<evidence type="ECO:0000256" key="4">
    <source>
        <dbReference type="ARBA" id="ARBA00022729"/>
    </source>
</evidence>
<keyword evidence="6" id="KW-0564">Palmitate</keyword>
<evidence type="ECO:0000256" key="2">
    <source>
        <dbReference type="ARBA" id="ARBA00005695"/>
    </source>
</evidence>
<dbReference type="RefSeq" id="WP_244513364.1">
    <property type="nucleotide sequence ID" value="NZ_FOHE01000003.1"/>
</dbReference>
<dbReference type="PROSITE" id="PS51257">
    <property type="entry name" value="PROKAR_LIPOPROTEIN"/>
    <property type="match status" value="1"/>
</dbReference>
<accession>A0A1I0AE65</accession>
<evidence type="ECO:0000256" key="5">
    <source>
        <dbReference type="ARBA" id="ARBA00022856"/>
    </source>
</evidence>
<dbReference type="GO" id="GO:1904680">
    <property type="term" value="F:peptide transmembrane transporter activity"/>
    <property type="evidence" value="ECO:0007669"/>
    <property type="project" value="TreeGrafter"/>
</dbReference>
<evidence type="ECO:0000256" key="9">
    <source>
        <dbReference type="SAM" id="SignalP"/>
    </source>
</evidence>
<evidence type="ECO:0000256" key="1">
    <source>
        <dbReference type="ARBA" id="ARBA00004193"/>
    </source>
</evidence>